<dbReference type="PROSITE" id="PS50404">
    <property type="entry name" value="GST_NTER"/>
    <property type="match status" value="1"/>
</dbReference>
<sequence length="212" mass="24089">MTEPKYKLVYFNARGRAEPIRLVFAMLGIQFEDHRIERQEWPALKPKTPTGRLPYLQVFQSDGSSVSYDESMAIARWLAKSYGLMGADDNEYYRIERIIGQCADVERELRGMFHAPNDEAKTNAVKKFKEDAGPRLLNLLSRSLADSGSKFVAGPKVTLGDLVFLATVDQLTGQFTDLLKAQFPELLKHREDVLHDQPTLEGYIKARPNTPR</sequence>
<dbReference type="Pfam" id="PF14497">
    <property type="entry name" value="GST_C_3"/>
    <property type="match status" value="1"/>
</dbReference>
<dbReference type="InterPro" id="IPR010987">
    <property type="entry name" value="Glutathione-S-Trfase_C-like"/>
</dbReference>
<dbReference type="SUPFAM" id="SSF47616">
    <property type="entry name" value="GST C-terminal domain-like"/>
    <property type="match status" value="1"/>
</dbReference>
<evidence type="ECO:0000256" key="3">
    <source>
        <dbReference type="ARBA" id="ARBA00005861"/>
    </source>
</evidence>
<dbReference type="SFLD" id="SFLDG00363">
    <property type="entry name" value="AMPS_(cytGST):_Alpha-__Mu-__Pi"/>
    <property type="match status" value="1"/>
</dbReference>
<dbReference type="InterPro" id="IPR036282">
    <property type="entry name" value="Glutathione-S-Trfase_C_sf"/>
</dbReference>
<dbReference type="PROSITE" id="PS50405">
    <property type="entry name" value="GST_CTER"/>
    <property type="match status" value="1"/>
</dbReference>
<evidence type="ECO:0000313" key="8">
    <source>
        <dbReference type="Proteomes" id="UP001497525"/>
    </source>
</evidence>
<comment type="subunit">
    <text evidence="4">Homodimer.</text>
</comment>
<dbReference type="SFLD" id="SFLDG01205">
    <property type="entry name" value="AMPS.1"/>
    <property type="match status" value="1"/>
</dbReference>
<dbReference type="Gene3D" id="3.40.30.10">
    <property type="entry name" value="Glutaredoxin"/>
    <property type="match status" value="1"/>
</dbReference>
<dbReference type="Proteomes" id="UP001497525">
    <property type="component" value="Unassembled WGS sequence"/>
</dbReference>
<evidence type="ECO:0000313" key="7">
    <source>
        <dbReference type="EMBL" id="CAL5129565.1"/>
    </source>
</evidence>
<dbReference type="Pfam" id="PF02798">
    <property type="entry name" value="GST_N"/>
    <property type="match status" value="1"/>
</dbReference>
<feature type="domain" description="GST C-terminal" evidence="6">
    <location>
        <begin position="88"/>
        <end position="212"/>
    </location>
</feature>
<evidence type="ECO:0000256" key="1">
    <source>
        <dbReference type="ARBA" id="ARBA00002446"/>
    </source>
</evidence>
<comment type="similarity">
    <text evidence="3">Belongs to the GST superfamily. Mu family.</text>
</comment>
<dbReference type="AlphaFoldDB" id="A0AAV2SYT7"/>
<gene>
    <name evidence="7" type="ORF">CDAUBV1_LOCUS609</name>
</gene>
<evidence type="ECO:0000256" key="2">
    <source>
        <dbReference type="ARBA" id="ARBA00003701"/>
    </source>
</evidence>
<accession>A0AAV2SYT7</accession>
<evidence type="ECO:0000259" key="5">
    <source>
        <dbReference type="PROSITE" id="PS50404"/>
    </source>
</evidence>
<dbReference type="GO" id="GO:0006749">
    <property type="term" value="P:glutathione metabolic process"/>
    <property type="evidence" value="ECO:0007669"/>
    <property type="project" value="TreeGrafter"/>
</dbReference>
<evidence type="ECO:0000259" key="6">
    <source>
        <dbReference type="PROSITE" id="PS50405"/>
    </source>
</evidence>
<dbReference type="PANTHER" id="PTHR11571:SF150">
    <property type="entry name" value="GLUTATHIONE S-TRANSFERASE"/>
    <property type="match status" value="1"/>
</dbReference>
<reference evidence="7" key="1">
    <citation type="submission" date="2024-06" db="EMBL/GenBank/DDBJ databases">
        <authorList>
            <person name="Liu X."/>
            <person name="Lenzi L."/>
            <person name="Haldenby T S."/>
            <person name="Uol C."/>
        </authorList>
    </citation>
    <scope>NUCLEOTIDE SEQUENCE</scope>
</reference>
<dbReference type="CDD" id="cd03192">
    <property type="entry name" value="GST_C_Sigma_like"/>
    <property type="match status" value="1"/>
</dbReference>
<dbReference type="InterPro" id="IPR004045">
    <property type="entry name" value="Glutathione_S-Trfase_N"/>
</dbReference>
<proteinExistence type="inferred from homology"/>
<dbReference type="SUPFAM" id="SSF52833">
    <property type="entry name" value="Thioredoxin-like"/>
    <property type="match status" value="1"/>
</dbReference>
<dbReference type="InterPro" id="IPR040079">
    <property type="entry name" value="Glutathione_S-Trfase"/>
</dbReference>
<comment type="function">
    <text evidence="1">GST isoenzymes appear to play a central role in the parasite detoxification system. Other functions are also suspected including a role in increasing the solubility of haematin in the parasite gut.</text>
</comment>
<name>A0AAV2SYT7_CALDB</name>
<evidence type="ECO:0000256" key="4">
    <source>
        <dbReference type="ARBA" id="ARBA00011738"/>
    </source>
</evidence>
<dbReference type="EMBL" id="CAXLJL010000002">
    <property type="protein sequence ID" value="CAL5129565.1"/>
    <property type="molecule type" value="Genomic_DNA"/>
</dbReference>
<feature type="domain" description="GST N-terminal" evidence="5">
    <location>
        <begin position="4"/>
        <end position="86"/>
    </location>
</feature>
<dbReference type="PANTHER" id="PTHR11571">
    <property type="entry name" value="GLUTATHIONE S-TRANSFERASE"/>
    <property type="match status" value="1"/>
</dbReference>
<dbReference type="Gene3D" id="1.20.1050.10">
    <property type="match status" value="1"/>
</dbReference>
<dbReference type="GO" id="GO:0004364">
    <property type="term" value="F:glutathione transferase activity"/>
    <property type="evidence" value="ECO:0007669"/>
    <property type="project" value="TreeGrafter"/>
</dbReference>
<organism evidence="7 8">
    <name type="scientific">Calicophoron daubneyi</name>
    <name type="common">Rumen fluke</name>
    <name type="synonym">Paramphistomum daubneyi</name>
    <dbReference type="NCBI Taxonomy" id="300641"/>
    <lineage>
        <taxon>Eukaryota</taxon>
        <taxon>Metazoa</taxon>
        <taxon>Spiralia</taxon>
        <taxon>Lophotrochozoa</taxon>
        <taxon>Platyhelminthes</taxon>
        <taxon>Trematoda</taxon>
        <taxon>Digenea</taxon>
        <taxon>Plagiorchiida</taxon>
        <taxon>Pronocephalata</taxon>
        <taxon>Paramphistomoidea</taxon>
        <taxon>Paramphistomidae</taxon>
        <taxon>Calicophoron</taxon>
    </lineage>
</organism>
<dbReference type="InterPro" id="IPR050213">
    <property type="entry name" value="GST_superfamily"/>
</dbReference>
<dbReference type="InterPro" id="IPR036249">
    <property type="entry name" value="Thioredoxin-like_sf"/>
</dbReference>
<dbReference type="InterPro" id="IPR004046">
    <property type="entry name" value="GST_C"/>
</dbReference>
<comment type="caution">
    <text evidence="7">The sequence shown here is derived from an EMBL/GenBank/DDBJ whole genome shotgun (WGS) entry which is preliminary data.</text>
</comment>
<comment type="function">
    <text evidence="2">Conjugation of reduced glutathione to a wide number of exogenous and endogenous hydrophobic electrophiles.</text>
</comment>
<protein>
    <submittedName>
        <fullName evidence="7">Uncharacterized protein</fullName>
    </submittedName>
</protein>
<dbReference type="SFLD" id="SFLDS00019">
    <property type="entry name" value="Glutathione_Transferase_(cytos"/>
    <property type="match status" value="1"/>
</dbReference>
<dbReference type="CDD" id="cd03039">
    <property type="entry name" value="GST_N_Sigma_like"/>
    <property type="match status" value="1"/>
</dbReference>